<proteinExistence type="predicted"/>
<dbReference type="Gene3D" id="3.90.700.10">
    <property type="entry name" value="Succinate dehydrogenase/fumarate reductase flavoprotein, catalytic domain"/>
    <property type="match status" value="1"/>
</dbReference>
<dbReference type="RefSeq" id="WP_284590053.1">
    <property type="nucleotide sequence ID" value="NZ_JASNVP010000021.1"/>
</dbReference>
<accession>A0AAP4FBP2</accession>
<dbReference type="PANTHER" id="PTHR11632:SF51">
    <property type="entry name" value="SUCCINATE DEHYDROGENASE [UBIQUINONE] FLAVOPROTEIN SUBUNIT, MITOCHONDRIAL"/>
    <property type="match status" value="1"/>
</dbReference>
<dbReference type="InterPro" id="IPR003953">
    <property type="entry name" value="FAD-dep_OxRdtase_2_FAD-bd"/>
</dbReference>
<dbReference type="InterPro" id="IPR037099">
    <property type="entry name" value="Fum_R/Succ_DH_flav-like_C_sf"/>
</dbReference>
<dbReference type="EMBL" id="JASNVP010000021">
    <property type="protein sequence ID" value="MDK4327146.1"/>
    <property type="molecule type" value="Genomic_DNA"/>
</dbReference>
<evidence type="ECO:0000259" key="5">
    <source>
        <dbReference type="Pfam" id="PF02910"/>
    </source>
</evidence>
<dbReference type="AlphaFoldDB" id="A0AAP4FBP2"/>
<sequence length="557" mass="59519">MSNNLSRFSPVSDIDVLVVGAGGAGLSAALEAASLGARVGIFTRNMYVSADNRWSSGGGCTWKTHAFNAAVREDDDIEAHIADTLNGGYNIGDPALVKLLCAGSVEIVDWLSGLGIDLCNGEGSFDVRPFGGNGAARGVFKEDRLGWYIQQALTREVSFSELISVHTGYRLLDFLLDAGEIVGALLVDEGSGEKLKVFARSVVVADGAGASMYEPSAVSSDKTCDGIAAALRAGAAVSDMEFVQFHPTGLVPENRVFVGTLVEEALRFDGARLLGADGSRFMFNYDERGEQATRDVVSRGIYTEIRKGNGIDGNHVALDLSECPVNIEKVYPAMAERFRLAGLNLSAARYLPVCPTAHFMMGGIEIDTLCRTSINGLWAAGETATGVHGANRLGGNGLSEALVFGRVAGRGAAEVANRKRLAKGGEVPIAEYHKASKSPIGAHELLVQLRREMYANCGPLREKQGIERTLDTLSSLEERASDWIIPCGDAAPAYIQLTTTVRSLLIASRAIAGGALLREESRGSHWRIDFPGKTASPGRIRWHFNQGELLPEFVAER</sequence>
<evidence type="ECO:0000256" key="1">
    <source>
        <dbReference type="ARBA" id="ARBA00022630"/>
    </source>
</evidence>
<dbReference type="PRINTS" id="PR00411">
    <property type="entry name" value="PNDRDTASEI"/>
</dbReference>
<dbReference type="Pfam" id="PF00890">
    <property type="entry name" value="FAD_binding_2"/>
    <property type="match status" value="1"/>
</dbReference>
<name>A0AAP4FBP2_9CORY</name>
<dbReference type="PANTHER" id="PTHR11632">
    <property type="entry name" value="SUCCINATE DEHYDROGENASE 2 FLAVOPROTEIN SUBUNIT"/>
    <property type="match status" value="1"/>
</dbReference>
<feature type="domain" description="FAD-dependent oxidoreductase 2 FAD-binding" evidence="4">
    <location>
        <begin position="15"/>
        <end position="398"/>
    </location>
</feature>
<keyword evidence="2" id="KW-0560">Oxidoreductase</keyword>
<dbReference type="InterPro" id="IPR015939">
    <property type="entry name" value="Fum_Rdtase/Succ_DH_flav-like_C"/>
</dbReference>
<dbReference type="GO" id="GO:0033765">
    <property type="term" value="F:steroid dehydrogenase activity, acting on the CH-CH group of donors"/>
    <property type="evidence" value="ECO:0007669"/>
    <property type="project" value="UniProtKB-ARBA"/>
</dbReference>
<feature type="domain" description="Fumarate reductase/succinate dehydrogenase flavoprotein-like C-terminal" evidence="5">
    <location>
        <begin position="448"/>
        <end position="532"/>
    </location>
</feature>
<feature type="active site" description="Proton acceptor" evidence="3">
    <location>
        <position position="294"/>
    </location>
</feature>
<organism evidence="6 7">
    <name type="scientific">Corynebacterium propinquum</name>
    <dbReference type="NCBI Taxonomy" id="43769"/>
    <lineage>
        <taxon>Bacteria</taxon>
        <taxon>Bacillati</taxon>
        <taxon>Actinomycetota</taxon>
        <taxon>Actinomycetes</taxon>
        <taxon>Mycobacteriales</taxon>
        <taxon>Corynebacteriaceae</taxon>
        <taxon>Corynebacterium</taxon>
    </lineage>
</organism>
<dbReference type="Gene3D" id="3.50.50.60">
    <property type="entry name" value="FAD/NAD(P)-binding domain"/>
    <property type="match status" value="1"/>
</dbReference>
<dbReference type="SUPFAM" id="SSF51905">
    <property type="entry name" value="FAD/NAD(P)-binding domain"/>
    <property type="match status" value="1"/>
</dbReference>
<dbReference type="InterPro" id="IPR030664">
    <property type="entry name" value="SdhA/FrdA/AprA"/>
</dbReference>
<evidence type="ECO:0000256" key="2">
    <source>
        <dbReference type="ARBA" id="ARBA00023002"/>
    </source>
</evidence>
<comment type="caution">
    <text evidence="6">The sequence shown here is derived from an EMBL/GenBank/DDBJ whole genome shotgun (WGS) entry which is preliminary data.</text>
</comment>
<dbReference type="PRINTS" id="PR00368">
    <property type="entry name" value="FADPNR"/>
</dbReference>
<dbReference type="SUPFAM" id="SSF56425">
    <property type="entry name" value="Succinate dehydrogenase/fumarate reductase flavoprotein, catalytic domain"/>
    <property type="match status" value="1"/>
</dbReference>
<gene>
    <name evidence="6" type="ORF">QPX54_11620</name>
</gene>
<evidence type="ECO:0000313" key="7">
    <source>
        <dbReference type="Proteomes" id="UP001226160"/>
    </source>
</evidence>
<protein>
    <submittedName>
        <fullName evidence="6">FAD-binding protein</fullName>
    </submittedName>
</protein>
<evidence type="ECO:0000259" key="4">
    <source>
        <dbReference type="Pfam" id="PF00890"/>
    </source>
</evidence>
<dbReference type="Gene3D" id="1.20.58.100">
    <property type="entry name" value="Fumarate reductase/succinate dehydrogenase flavoprotein-like, C-terminal domain"/>
    <property type="match status" value="1"/>
</dbReference>
<dbReference type="InterPro" id="IPR027477">
    <property type="entry name" value="Succ_DH/fumarate_Rdtase_cat_sf"/>
</dbReference>
<dbReference type="Pfam" id="PF02910">
    <property type="entry name" value="Succ_DH_flav_C"/>
    <property type="match status" value="1"/>
</dbReference>
<dbReference type="InterPro" id="IPR036188">
    <property type="entry name" value="FAD/NAD-bd_sf"/>
</dbReference>
<keyword evidence="1" id="KW-0285">Flavoprotein</keyword>
<dbReference type="SUPFAM" id="SSF46977">
    <property type="entry name" value="Succinate dehydrogenase/fumarate reductase flavoprotein C-terminal domain"/>
    <property type="match status" value="1"/>
</dbReference>
<evidence type="ECO:0000256" key="3">
    <source>
        <dbReference type="PIRSR" id="PIRSR630664-50"/>
    </source>
</evidence>
<evidence type="ECO:0000313" key="6">
    <source>
        <dbReference type="EMBL" id="MDK4327146.1"/>
    </source>
</evidence>
<reference evidence="6" key="1">
    <citation type="submission" date="2023-05" db="EMBL/GenBank/DDBJ databases">
        <title>Metabolic capabilities are highly conserved among human nasal-associated Corynebacterium species in pangenomic analyses.</title>
        <authorList>
            <person name="Tran T.H."/>
            <person name="Roberts A.Q."/>
            <person name="Escapa I.F."/>
            <person name="Gao W."/>
            <person name="Conlan S."/>
            <person name="Kong H."/>
            <person name="Segre J.A."/>
            <person name="Kelly M.S."/>
            <person name="Lemon K.P."/>
        </authorList>
    </citation>
    <scope>NUCLEOTIDE SEQUENCE</scope>
    <source>
        <strain evidence="6">KPL2654</strain>
    </source>
</reference>
<dbReference type="Proteomes" id="UP001226160">
    <property type="component" value="Unassembled WGS sequence"/>
</dbReference>